<dbReference type="EMBL" id="CCAZ020000001">
    <property type="protein sequence ID" value="CEG07504.1"/>
    <property type="molecule type" value="Genomic_DNA"/>
</dbReference>
<dbReference type="STRING" id="1035.BN961_00896"/>
<organism evidence="2 3">
    <name type="scientific">Afipia felis</name>
    <name type="common">Cat scratch disease bacillus</name>
    <dbReference type="NCBI Taxonomy" id="1035"/>
    <lineage>
        <taxon>Bacteria</taxon>
        <taxon>Pseudomonadati</taxon>
        <taxon>Pseudomonadota</taxon>
        <taxon>Alphaproteobacteria</taxon>
        <taxon>Hyphomicrobiales</taxon>
        <taxon>Nitrobacteraceae</taxon>
        <taxon>Afipia</taxon>
    </lineage>
</organism>
<comment type="caution">
    <text evidence="2">The sequence shown here is derived from an EMBL/GenBank/DDBJ whole genome shotgun (WGS) entry which is preliminary data.</text>
</comment>
<dbReference type="OrthoDB" id="9815847at2"/>
<accession>A0A090MPC6</accession>
<dbReference type="AlphaFoldDB" id="A0A090MPC6"/>
<dbReference type="Gene3D" id="1.25.40.10">
    <property type="entry name" value="Tetratricopeptide repeat domain"/>
    <property type="match status" value="1"/>
</dbReference>
<dbReference type="RefSeq" id="WP_009336878.1">
    <property type="nucleotide sequence ID" value="NZ_CCAZ020000001.1"/>
</dbReference>
<sequence>MAFTLRSICAGRQLYIAASVAGIGIGAIAAIALTRLPPLTTHRITTPLNSAATIAPDPIGSLPDLPKLLTSKPPQKWTILGGALLESGLPSLAVPALEQAVADDQANTSLRAALGEALALSDNGKISERARIEFEDVLQANPNDLVARFYMAHWMLQNGKPKPALVKFVGLMRTVGNDPLWYARLWQIMPEAAEQVGVSRLALEALCVAGM</sequence>
<gene>
    <name evidence="2" type="ORF">BN961_00896</name>
</gene>
<evidence type="ECO:0000256" key="1">
    <source>
        <dbReference type="SAM" id="Phobius"/>
    </source>
</evidence>
<feature type="transmembrane region" description="Helical" evidence="1">
    <location>
        <begin position="14"/>
        <end position="33"/>
    </location>
</feature>
<protein>
    <submittedName>
        <fullName evidence="2">Cytochrome c biogenesis factor</fullName>
    </submittedName>
</protein>
<keyword evidence="1" id="KW-0812">Transmembrane</keyword>
<dbReference type="SUPFAM" id="SSF48452">
    <property type="entry name" value="TPR-like"/>
    <property type="match status" value="1"/>
</dbReference>
<evidence type="ECO:0000313" key="2">
    <source>
        <dbReference type="EMBL" id="CEG07504.1"/>
    </source>
</evidence>
<dbReference type="Proteomes" id="UP000035762">
    <property type="component" value="Unassembled WGS sequence"/>
</dbReference>
<keyword evidence="1" id="KW-1133">Transmembrane helix</keyword>
<reference evidence="2 3" key="1">
    <citation type="journal article" date="2014" name="Genome Announc.">
        <title>Genome Sequence of Afipia felis Strain 76713, Isolated in Hospital Water Using an Amoeba Co-Culture Procedure.</title>
        <authorList>
            <person name="Benamar S."/>
            <person name="La Scola B."/>
            <person name="Croce O."/>
        </authorList>
    </citation>
    <scope>NUCLEOTIDE SEQUENCE [LARGE SCALE GENOMIC DNA]</scope>
    <source>
        <strain evidence="2 3">76713</strain>
    </source>
</reference>
<name>A0A090MPC6_AFIFE</name>
<keyword evidence="3" id="KW-1185">Reference proteome</keyword>
<proteinExistence type="predicted"/>
<dbReference type="InterPro" id="IPR011990">
    <property type="entry name" value="TPR-like_helical_dom_sf"/>
</dbReference>
<keyword evidence="1" id="KW-0472">Membrane</keyword>
<evidence type="ECO:0000313" key="3">
    <source>
        <dbReference type="Proteomes" id="UP000035762"/>
    </source>
</evidence>